<comment type="caution">
    <text evidence="2">The sequence shown here is derived from an EMBL/GenBank/DDBJ whole genome shotgun (WGS) entry which is preliminary data.</text>
</comment>
<keyword evidence="1" id="KW-1133">Transmembrane helix</keyword>
<dbReference type="EMBL" id="REGN01001020">
    <property type="protein sequence ID" value="RNA37604.1"/>
    <property type="molecule type" value="Genomic_DNA"/>
</dbReference>
<feature type="transmembrane region" description="Helical" evidence="1">
    <location>
        <begin position="20"/>
        <end position="40"/>
    </location>
</feature>
<gene>
    <name evidence="2" type="ORF">BpHYR1_027476</name>
</gene>
<evidence type="ECO:0000256" key="1">
    <source>
        <dbReference type="SAM" id="Phobius"/>
    </source>
</evidence>
<protein>
    <submittedName>
        <fullName evidence="2">Uncharacterized protein</fullName>
    </submittedName>
</protein>
<organism evidence="2 3">
    <name type="scientific">Brachionus plicatilis</name>
    <name type="common">Marine rotifer</name>
    <name type="synonym">Brachionus muelleri</name>
    <dbReference type="NCBI Taxonomy" id="10195"/>
    <lineage>
        <taxon>Eukaryota</taxon>
        <taxon>Metazoa</taxon>
        <taxon>Spiralia</taxon>
        <taxon>Gnathifera</taxon>
        <taxon>Rotifera</taxon>
        <taxon>Eurotatoria</taxon>
        <taxon>Monogononta</taxon>
        <taxon>Pseudotrocha</taxon>
        <taxon>Ploima</taxon>
        <taxon>Brachionidae</taxon>
        <taxon>Brachionus</taxon>
    </lineage>
</organism>
<dbReference type="AlphaFoldDB" id="A0A3M7SP30"/>
<proteinExistence type="predicted"/>
<reference evidence="2 3" key="1">
    <citation type="journal article" date="2018" name="Sci. Rep.">
        <title>Genomic signatures of local adaptation to the degree of environmental predictability in rotifers.</title>
        <authorList>
            <person name="Franch-Gras L."/>
            <person name="Hahn C."/>
            <person name="Garcia-Roger E.M."/>
            <person name="Carmona M.J."/>
            <person name="Serra M."/>
            <person name="Gomez A."/>
        </authorList>
    </citation>
    <scope>NUCLEOTIDE SEQUENCE [LARGE SCALE GENOMIC DNA]</scope>
    <source>
        <strain evidence="2">HYR1</strain>
    </source>
</reference>
<sequence length="63" mass="7598">MAFNYINQTDKQNKIEQSINSFDIILMFIFLSLKFIFLSLKSVQKFRNSDEWKDLERTITTML</sequence>
<keyword evidence="3" id="KW-1185">Reference proteome</keyword>
<evidence type="ECO:0000313" key="3">
    <source>
        <dbReference type="Proteomes" id="UP000276133"/>
    </source>
</evidence>
<name>A0A3M7SP30_BRAPC</name>
<dbReference type="Proteomes" id="UP000276133">
    <property type="component" value="Unassembled WGS sequence"/>
</dbReference>
<keyword evidence="1" id="KW-0812">Transmembrane</keyword>
<evidence type="ECO:0000313" key="2">
    <source>
        <dbReference type="EMBL" id="RNA37604.1"/>
    </source>
</evidence>
<accession>A0A3M7SP30</accession>
<keyword evidence="1" id="KW-0472">Membrane</keyword>